<accession>A0A133VMG9</accession>
<dbReference type="AlphaFoldDB" id="A0A133VMG9"/>
<keyword evidence="1" id="KW-0813">Transport</keyword>
<keyword evidence="5" id="KW-1185">Reference proteome</keyword>
<proteinExistence type="predicted"/>
<dbReference type="SUPFAM" id="SSF116726">
    <property type="entry name" value="TrkA C-terminal domain-like"/>
    <property type="match status" value="1"/>
</dbReference>
<dbReference type="EMBL" id="LHYE01000005">
    <property type="protein sequence ID" value="KXB07607.1"/>
    <property type="molecule type" value="Genomic_DNA"/>
</dbReference>
<organism evidence="4 5">
    <name type="scientific">candidate division MSBL1 archaeon SCGC-AAA382A20</name>
    <dbReference type="NCBI Taxonomy" id="1698280"/>
    <lineage>
        <taxon>Archaea</taxon>
        <taxon>Methanobacteriati</taxon>
        <taxon>Methanobacteriota</taxon>
        <taxon>candidate division MSBL1</taxon>
    </lineage>
</organism>
<name>A0A133VMG9_9EURY</name>
<dbReference type="Proteomes" id="UP000070263">
    <property type="component" value="Unassembled WGS sequence"/>
</dbReference>
<dbReference type="GO" id="GO:0008324">
    <property type="term" value="F:monoatomic cation transmembrane transporter activity"/>
    <property type="evidence" value="ECO:0007669"/>
    <property type="project" value="InterPro"/>
</dbReference>
<dbReference type="Pfam" id="PF02080">
    <property type="entry name" value="TrkA_C"/>
    <property type="match status" value="1"/>
</dbReference>
<dbReference type="PANTHER" id="PTHR43833">
    <property type="entry name" value="POTASSIUM CHANNEL PROTEIN 2-RELATED-RELATED"/>
    <property type="match status" value="1"/>
</dbReference>
<evidence type="ECO:0000313" key="4">
    <source>
        <dbReference type="EMBL" id="KXB07607.1"/>
    </source>
</evidence>
<dbReference type="PANTHER" id="PTHR43833:SF5">
    <property type="entry name" value="TRK SYSTEM POTASSIUM UPTAKE PROTEIN TRKA"/>
    <property type="match status" value="1"/>
</dbReference>
<dbReference type="InterPro" id="IPR036291">
    <property type="entry name" value="NAD(P)-bd_dom_sf"/>
</dbReference>
<evidence type="ECO:0000259" key="3">
    <source>
        <dbReference type="PROSITE" id="PS51202"/>
    </source>
</evidence>
<reference evidence="4 5" key="1">
    <citation type="journal article" date="2016" name="Sci. Rep.">
        <title>Metabolic traits of an uncultured archaeal lineage -MSBL1- from brine pools of the Red Sea.</title>
        <authorList>
            <person name="Mwirichia R."/>
            <person name="Alam I."/>
            <person name="Rashid M."/>
            <person name="Vinu M."/>
            <person name="Ba-Alawi W."/>
            <person name="Anthony Kamau A."/>
            <person name="Kamanda Ngugi D."/>
            <person name="Goker M."/>
            <person name="Klenk H.P."/>
            <person name="Bajic V."/>
            <person name="Stingl U."/>
        </authorList>
    </citation>
    <scope>NUCLEOTIDE SEQUENCE [LARGE SCALE GENOMIC DNA]</scope>
    <source>
        <strain evidence="4">SCGC-AAA382A20</strain>
    </source>
</reference>
<evidence type="ECO:0000313" key="5">
    <source>
        <dbReference type="Proteomes" id="UP000070263"/>
    </source>
</evidence>
<dbReference type="SUPFAM" id="SSF51735">
    <property type="entry name" value="NAD(P)-binding Rossmann-fold domains"/>
    <property type="match status" value="1"/>
</dbReference>
<comment type="caution">
    <text evidence="4">The sequence shown here is derived from an EMBL/GenBank/DDBJ whole genome shotgun (WGS) entry which is preliminary data.</text>
</comment>
<feature type="domain" description="RCK C-terminal" evidence="3">
    <location>
        <begin position="56"/>
        <end position="137"/>
    </location>
</feature>
<keyword evidence="2" id="KW-0406">Ion transport</keyword>
<evidence type="ECO:0000256" key="2">
    <source>
        <dbReference type="ARBA" id="ARBA00023065"/>
    </source>
</evidence>
<dbReference type="InterPro" id="IPR006037">
    <property type="entry name" value="RCK_C"/>
</dbReference>
<dbReference type="Gene3D" id="3.40.50.720">
    <property type="entry name" value="NAD(P)-binding Rossmann-like Domain"/>
    <property type="match status" value="1"/>
</dbReference>
<gene>
    <name evidence="4" type="ORF">AKJ51_00965</name>
</gene>
<sequence>MACKFADDLGIPRVVTRVNNPGHATMFEEIGADVAISYITATVGLYEKAILGPEVFGLLSMGGEKADVVEVTVGGESEVVGKPIKDLDLPELCTIAIITRDDELIPPRGETEIEEEDRVILAGDPEEVFSASKLFRGKE</sequence>
<dbReference type="InterPro" id="IPR036721">
    <property type="entry name" value="RCK_C_sf"/>
</dbReference>
<dbReference type="InterPro" id="IPR050721">
    <property type="entry name" value="Trk_Ktr_HKT_K-transport"/>
</dbReference>
<protein>
    <recommendedName>
        <fullName evidence="3">RCK C-terminal domain-containing protein</fullName>
    </recommendedName>
</protein>
<dbReference type="GO" id="GO:0006813">
    <property type="term" value="P:potassium ion transport"/>
    <property type="evidence" value="ECO:0007669"/>
    <property type="project" value="InterPro"/>
</dbReference>
<evidence type="ECO:0000256" key="1">
    <source>
        <dbReference type="ARBA" id="ARBA00022448"/>
    </source>
</evidence>
<dbReference type="PROSITE" id="PS51202">
    <property type="entry name" value="RCK_C"/>
    <property type="match status" value="1"/>
</dbReference>
<dbReference type="Gene3D" id="3.30.70.1450">
    <property type="entry name" value="Regulator of K+ conductance, C-terminal domain"/>
    <property type="match status" value="1"/>
</dbReference>